<evidence type="ECO:0000313" key="1">
    <source>
        <dbReference type="EMBL" id="SFE01998.1"/>
    </source>
</evidence>
<accession>A0A1I1X5W0</accession>
<reference evidence="2" key="1">
    <citation type="submission" date="2016-10" db="EMBL/GenBank/DDBJ databases">
        <authorList>
            <person name="Varghese N."/>
            <person name="Submissions S."/>
        </authorList>
    </citation>
    <scope>NUCLEOTIDE SEQUENCE [LARGE SCALE GENOMIC DNA]</scope>
    <source>
        <strain evidence="2">CGMCC 1.10784</strain>
    </source>
</reference>
<dbReference type="EMBL" id="FOMT01000002">
    <property type="protein sequence ID" value="SFE01998.1"/>
    <property type="molecule type" value="Genomic_DNA"/>
</dbReference>
<evidence type="ECO:0000313" key="2">
    <source>
        <dbReference type="Proteomes" id="UP000198855"/>
    </source>
</evidence>
<proteinExistence type="predicted"/>
<sequence>MILEKRQYMLPKQLSFRKLLAFAFARGFQRSSLIQGNLEQWRSEEHFKCVVCLFNQKKTTLLGWSNSRDAYSFTLPSCMPTTKYFCRNGYTIRIGTDATIVIAARIERGVTIALAAFGSAPF</sequence>
<gene>
    <name evidence="1" type="ORF">SAMN05216378_1997</name>
</gene>
<dbReference type="AlphaFoldDB" id="A0A1I1X5W0"/>
<keyword evidence="2" id="KW-1185">Reference proteome</keyword>
<protein>
    <submittedName>
        <fullName evidence="1">Uncharacterized protein</fullName>
    </submittedName>
</protein>
<dbReference type="Proteomes" id="UP000198855">
    <property type="component" value="Unassembled WGS sequence"/>
</dbReference>
<name>A0A1I1X5W0_9BACL</name>
<organism evidence="1 2">
    <name type="scientific">Paenibacillus catalpae</name>
    <dbReference type="NCBI Taxonomy" id="1045775"/>
    <lineage>
        <taxon>Bacteria</taxon>
        <taxon>Bacillati</taxon>
        <taxon>Bacillota</taxon>
        <taxon>Bacilli</taxon>
        <taxon>Bacillales</taxon>
        <taxon>Paenibacillaceae</taxon>
        <taxon>Paenibacillus</taxon>
    </lineage>
</organism>